<protein>
    <submittedName>
        <fullName evidence="4">Tumor protein p63 regulated 1</fullName>
    </submittedName>
</protein>
<dbReference type="Pfam" id="PF12456">
    <property type="entry name" value="hSac2"/>
    <property type="match status" value="1"/>
</dbReference>
<evidence type="ECO:0000256" key="2">
    <source>
        <dbReference type="SAM" id="MobiDB-lite"/>
    </source>
</evidence>
<dbReference type="GeneTree" id="ENSGT00390000001652"/>
<reference evidence="4" key="2">
    <citation type="submission" date="2025-09" db="UniProtKB">
        <authorList>
            <consortium name="Ensembl"/>
        </authorList>
    </citation>
    <scope>IDENTIFICATION</scope>
</reference>
<dbReference type="Ensembl" id="ENSSLUT00000016849.1">
    <property type="protein sequence ID" value="ENSSLUP00000016318.1"/>
    <property type="gene ID" value="ENSSLUG00000007669.1"/>
</dbReference>
<gene>
    <name evidence="4" type="primary">tprg1</name>
</gene>
<organism evidence="4 5">
    <name type="scientific">Sander lucioperca</name>
    <name type="common">Pike-perch</name>
    <name type="synonym">Perca lucioperca</name>
    <dbReference type="NCBI Taxonomy" id="283035"/>
    <lineage>
        <taxon>Eukaryota</taxon>
        <taxon>Metazoa</taxon>
        <taxon>Chordata</taxon>
        <taxon>Craniata</taxon>
        <taxon>Vertebrata</taxon>
        <taxon>Euteleostomi</taxon>
        <taxon>Actinopterygii</taxon>
        <taxon>Neopterygii</taxon>
        <taxon>Teleostei</taxon>
        <taxon>Neoteleostei</taxon>
        <taxon>Acanthomorphata</taxon>
        <taxon>Eupercaria</taxon>
        <taxon>Perciformes</taxon>
        <taxon>Percoidei</taxon>
        <taxon>Percidae</taxon>
        <taxon>Luciopercinae</taxon>
        <taxon>Sander</taxon>
    </lineage>
</organism>
<dbReference type="GO" id="GO:0005737">
    <property type="term" value="C:cytoplasm"/>
    <property type="evidence" value="ECO:0007669"/>
    <property type="project" value="TreeGrafter"/>
</dbReference>
<dbReference type="PROSITE" id="PS51791">
    <property type="entry name" value="HSAC2"/>
    <property type="match status" value="1"/>
</dbReference>
<dbReference type="RefSeq" id="XP_031167645.1">
    <property type="nucleotide sequence ID" value="XM_031311785.2"/>
</dbReference>
<dbReference type="PANTHER" id="PTHR31108">
    <property type="entry name" value="TUMOR PROTEIN P63-REGULATED GENE 1-LIKE PROTEIN"/>
    <property type="match status" value="1"/>
</dbReference>
<feature type="region of interest" description="Disordered" evidence="2">
    <location>
        <begin position="1"/>
        <end position="73"/>
    </location>
</feature>
<dbReference type="Proteomes" id="UP000694568">
    <property type="component" value="Unplaced"/>
</dbReference>
<evidence type="ECO:0000256" key="1">
    <source>
        <dbReference type="ARBA" id="ARBA00009163"/>
    </source>
</evidence>
<reference evidence="4" key="1">
    <citation type="submission" date="2025-08" db="UniProtKB">
        <authorList>
            <consortium name="Ensembl"/>
        </authorList>
    </citation>
    <scope>IDENTIFICATION</scope>
</reference>
<proteinExistence type="inferred from homology"/>
<dbReference type="InterPro" id="IPR022158">
    <property type="entry name" value="Inositol_phosphatase"/>
</dbReference>
<dbReference type="PANTHER" id="PTHR31108:SF6">
    <property type="entry name" value="TUMOR PROTEIN P63-REGULATED GENE 1 PROTEIN"/>
    <property type="match status" value="1"/>
</dbReference>
<evidence type="ECO:0000313" key="4">
    <source>
        <dbReference type="Ensembl" id="ENSSLUP00000016318.1"/>
    </source>
</evidence>
<accession>A0A8C9Y1I2</accession>
<keyword evidence="5" id="KW-1185">Reference proteome</keyword>
<dbReference type="OrthoDB" id="10012704at2759"/>
<evidence type="ECO:0000259" key="3">
    <source>
        <dbReference type="PROSITE" id="PS51791"/>
    </source>
</evidence>
<dbReference type="InterPro" id="IPR040242">
    <property type="entry name" value="TPRG1-like"/>
</dbReference>
<dbReference type="GeneID" id="116058854"/>
<comment type="similarity">
    <text evidence="1">Belongs to the TPRG1 family.</text>
</comment>
<dbReference type="AlphaFoldDB" id="A0A8C9Y1I2"/>
<sequence>MMAEAEEEGAPSKEQKHQLSSSPGGPEDTQPAASTECTEERAEHTQPAAPAEGTEKRAEHTQPPAPAEGTEERAAAGVIGEARLQHSDYSVESPLVQFKIRRFFVLRPGTLNQAIKDVEALVDQEVDGSVHSLWLMAEVDHWNNEKERLVLITDNSLLVFKYDFVMFNCEQIQRIPLNLVDRISCGKFSFPKRALIAREGEGVRVFWDRLREPSFTSRWNPFATDFPFITFTHHPVRNVSDTFAALCDIQKFREQLKDAAQKVHAMRPVPGKANGVLVLNQPIHIEAFVGLMSFLGNQNKLGYCVARGNIGF</sequence>
<evidence type="ECO:0000313" key="5">
    <source>
        <dbReference type="Proteomes" id="UP000694568"/>
    </source>
</evidence>
<dbReference type="InterPro" id="IPR034753">
    <property type="entry name" value="hSac2"/>
</dbReference>
<name>A0A8C9Y1I2_SANLU</name>
<feature type="domain" description="HSac2" evidence="3">
    <location>
        <begin position="105"/>
        <end position="277"/>
    </location>
</feature>